<dbReference type="GO" id="GO:0000723">
    <property type="term" value="P:telomere maintenance"/>
    <property type="evidence" value="ECO:0007669"/>
    <property type="project" value="TreeGrafter"/>
</dbReference>
<dbReference type="FunFam" id="3.60.21.10:FF:000011">
    <property type="entry name" value="Double-strand break repair protein"/>
    <property type="match status" value="1"/>
</dbReference>
<comment type="caution">
    <text evidence="21">The sequence shown here is derived from an EMBL/GenBank/DDBJ whole genome shotgun (WGS) entry which is preliminary data.</text>
</comment>
<feature type="active site" description="Proton donor" evidence="17">
    <location>
        <position position="122"/>
    </location>
</feature>
<comment type="subcellular location">
    <subcellularLocation>
        <location evidence="3">Chromosome</location>
    </subcellularLocation>
    <subcellularLocation>
        <location evidence="2 16">Nucleus</location>
    </subcellularLocation>
</comment>
<evidence type="ECO:0000256" key="11">
    <source>
        <dbReference type="ARBA" id="ARBA00022839"/>
    </source>
</evidence>
<proteinExistence type="inferred from homology"/>
<dbReference type="InterPro" id="IPR003701">
    <property type="entry name" value="Mre11"/>
</dbReference>
<sequence length="596" mass="67363">MTDPNTLSILVATDNHIGYLEKDPVRGSDSFNSFEEILQLAQQHQVDMILLGGDLFHHNRPSLTTLYHTMRLIRKYCHGDKPSQLLIASDQSLNFDDEFNTANFLDPNMNISYPIFSIHGNHDDPAGVGSMSALSVLQVSGLVNYFGKNGNQQDITLYPILLQKGTTRLALYGLGNVRDERLHRTWRDGHVTCVRPVDESWRDTFNMFVLHQNRVKHGLTSYIPEEFIDEFFNLVVWGHEHECRIDPEPRSNTHITQPGSSVATSLSEGEAVRKHVGLIKITGRNYRLEKIPLRTVRPFQFTTVSLSEVRDVSLTNPKECQEYLASVVEDLINRAKTEWELECDLHSSQGIQPMPLCLVRVRVDYSGGFETFNTRQFGQRFTDRVANPDDIIQFQRRRATMRNTARSATGSNAADLIAAIPERLDGYKVDDVVAQIIGNELSMLSENELGNALEKFVEKGDQDSINDLVDRSLDSVLRTMMVRLPEFPEEISDDILKRRIATIKEERSEAYNREQAGKRRLGDDSTNASNKRTHVQDNRQETGSDLSVVAESSTNITHSRGRPKGRARGRARGRGRGGRPSITAMGDDDLFDDCFS</sequence>
<dbReference type="Gene3D" id="3.60.21.10">
    <property type="match status" value="1"/>
</dbReference>
<evidence type="ECO:0000256" key="7">
    <source>
        <dbReference type="ARBA" id="ARBA00022723"/>
    </source>
</evidence>
<keyword evidence="10 16" id="KW-0378">Hydrolase</keyword>
<evidence type="ECO:0000256" key="10">
    <source>
        <dbReference type="ARBA" id="ARBA00022801"/>
    </source>
</evidence>
<dbReference type="InterPro" id="IPR004843">
    <property type="entry name" value="Calcineurin-like_PHP"/>
</dbReference>
<dbReference type="Gene3D" id="3.30.110.110">
    <property type="entry name" value="Mre11, capping domain"/>
    <property type="match status" value="1"/>
</dbReference>
<dbReference type="CDD" id="cd00840">
    <property type="entry name" value="MPP_Mre11_N"/>
    <property type="match status" value="1"/>
</dbReference>
<accession>A0A8H7BW11</accession>
<protein>
    <recommendedName>
        <fullName evidence="16">Double-strand break repair protein</fullName>
    </recommendedName>
</protein>
<keyword evidence="9 16" id="KW-0227">DNA damage</keyword>
<evidence type="ECO:0000256" key="19">
    <source>
        <dbReference type="SAM" id="MobiDB-lite"/>
    </source>
</evidence>
<comment type="cofactor">
    <cofactor evidence="1 16">
        <name>Mn(2+)</name>
        <dbReference type="ChEBI" id="CHEBI:29035"/>
    </cofactor>
</comment>
<dbReference type="PANTHER" id="PTHR10139">
    <property type="entry name" value="DOUBLE-STRAND BREAK REPAIR PROTEIN MRE11"/>
    <property type="match status" value="1"/>
</dbReference>
<evidence type="ECO:0000256" key="13">
    <source>
        <dbReference type="ARBA" id="ARBA00023211"/>
    </source>
</evidence>
<dbReference type="GO" id="GO:0007095">
    <property type="term" value="P:mitotic G2 DNA damage checkpoint signaling"/>
    <property type="evidence" value="ECO:0007669"/>
    <property type="project" value="TreeGrafter"/>
</dbReference>
<evidence type="ECO:0000256" key="8">
    <source>
        <dbReference type="ARBA" id="ARBA00022759"/>
    </source>
</evidence>
<keyword evidence="6 16" id="KW-0540">Nuclease</keyword>
<evidence type="ECO:0000256" key="2">
    <source>
        <dbReference type="ARBA" id="ARBA00004123"/>
    </source>
</evidence>
<evidence type="ECO:0000256" key="17">
    <source>
        <dbReference type="PIRSR" id="PIRSR000882-1"/>
    </source>
</evidence>
<evidence type="ECO:0000256" key="4">
    <source>
        <dbReference type="ARBA" id="ARBA00009028"/>
    </source>
</evidence>
<comment type="similarity">
    <text evidence="4 16 18">Belongs to the MRE11/RAD32 family.</text>
</comment>
<keyword evidence="15 16" id="KW-0469">Meiosis</keyword>
<name>A0A8H7BW11_9FUNG</name>
<dbReference type="PANTHER" id="PTHR10139:SF1">
    <property type="entry name" value="DOUBLE-STRAND BREAK REPAIR PROTEIN MRE11"/>
    <property type="match status" value="1"/>
</dbReference>
<feature type="compositionally biased region" description="Basic and acidic residues" evidence="19">
    <location>
        <begin position="509"/>
        <end position="523"/>
    </location>
</feature>
<evidence type="ECO:0000256" key="9">
    <source>
        <dbReference type="ARBA" id="ARBA00022763"/>
    </source>
</evidence>
<dbReference type="NCBIfam" id="TIGR00583">
    <property type="entry name" value="mre11"/>
    <property type="match status" value="1"/>
</dbReference>
<feature type="region of interest" description="Disordered" evidence="19">
    <location>
        <begin position="509"/>
        <end position="589"/>
    </location>
</feature>
<evidence type="ECO:0000256" key="1">
    <source>
        <dbReference type="ARBA" id="ARBA00001936"/>
    </source>
</evidence>
<dbReference type="Pfam" id="PF00149">
    <property type="entry name" value="Metallophos"/>
    <property type="match status" value="1"/>
</dbReference>
<dbReference type="GO" id="GO:0030145">
    <property type="term" value="F:manganese ion binding"/>
    <property type="evidence" value="ECO:0007669"/>
    <property type="project" value="UniProtKB-UniRule"/>
</dbReference>
<keyword evidence="5" id="KW-0158">Chromosome</keyword>
<feature type="compositionally biased region" description="Basic residues" evidence="19">
    <location>
        <begin position="559"/>
        <end position="577"/>
    </location>
</feature>
<comment type="function">
    <text evidence="16">Core component of the MRN complex, which plays a central role in double-strand break (DSB) repair, DNA recombination, maintenance of telomere integrity and meiosis. The MRN complex is involved in the repair of DNA double-strand breaks (DSBs) via homologous recombination (HR), an error-free mechanism which primarily occurs during S and G2 phases. The complex (1) mediates the end resection of damaged DNA, which generates proper single-stranded DNA, a key initial steps in HR, and is (2) required for the recruitment of other repair factors and efficient activation of ATM and ATR upon DNA damage. Within the MRN complex, MRE11 possesses both single-strand endonuclease activity and double-strand-specific 3'-5' exonuclease activity. MRE11 first endonucleolytically cleaves the 5' strand at DNA DSB ends to prevent non-homologous end joining (NHEJ) and licence HR. It then generates a single-stranded DNA gap via 3' to 5' exonucleolytic degradation, which is required for single-strand invasion and recombination.</text>
</comment>
<organism evidence="21 22">
    <name type="scientific">Apophysomyces ossiformis</name>
    <dbReference type="NCBI Taxonomy" id="679940"/>
    <lineage>
        <taxon>Eukaryota</taxon>
        <taxon>Fungi</taxon>
        <taxon>Fungi incertae sedis</taxon>
        <taxon>Mucoromycota</taxon>
        <taxon>Mucoromycotina</taxon>
        <taxon>Mucoromycetes</taxon>
        <taxon>Mucorales</taxon>
        <taxon>Mucorineae</taxon>
        <taxon>Mucoraceae</taxon>
        <taxon>Apophysomyces</taxon>
    </lineage>
</organism>
<dbReference type="InterPro" id="IPR007281">
    <property type="entry name" value="Mre11_DNA-bd"/>
</dbReference>
<dbReference type="GO" id="GO:0097552">
    <property type="term" value="P:mitochondrial double-strand break repair via homologous recombination"/>
    <property type="evidence" value="ECO:0007669"/>
    <property type="project" value="TreeGrafter"/>
</dbReference>
<dbReference type="EMBL" id="JABAYA010000033">
    <property type="protein sequence ID" value="KAF7728677.1"/>
    <property type="molecule type" value="Genomic_DNA"/>
</dbReference>
<keyword evidence="7" id="KW-0479">Metal-binding</keyword>
<keyword evidence="14 16" id="KW-0539">Nucleus</keyword>
<dbReference type="GO" id="GO:0000014">
    <property type="term" value="F:single-stranded DNA endodeoxyribonuclease activity"/>
    <property type="evidence" value="ECO:0007669"/>
    <property type="project" value="TreeGrafter"/>
</dbReference>
<dbReference type="InterPro" id="IPR038487">
    <property type="entry name" value="Mre11_capping_dom"/>
</dbReference>
<dbReference type="GO" id="GO:0035861">
    <property type="term" value="C:site of double-strand break"/>
    <property type="evidence" value="ECO:0007669"/>
    <property type="project" value="TreeGrafter"/>
</dbReference>
<evidence type="ECO:0000256" key="12">
    <source>
        <dbReference type="ARBA" id="ARBA00023204"/>
    </source>
</evidence>
<evidence type="ECO:0000256" key="14">
    <source>
        <dbReference type="ARBA" id="ARBA00023242"/>
    </source>
</evidence>
<evidence type="ECO:0000256" key="3">
    <source>
        <dbReference type="ARBA" id="ARBA00004286"/>
    </source>
</evidence>
<evidence type="ECO:0000313" key="21">
    <source>
        <dbReference type="EMBL" id="KAF7728677.1"/>
    </source>
</evidence>
<dbReference type="GO" id="GO:0006303">
    <property type="term" value="P:double-strand break repair via nonhomologous end joining"/>
    <property type="evidence" value="ECO:0007669"/>
    <property type="project" value="TreeGrafter"/>
</dbReference>
<dbReference type="OrthoDB" id="30417at2759"/>
<keyword evidence="12 16" id="KW-0234">DNA repair</keyword>
<gene>
    <name evidence="21" type="primary">MRE11A</name>
    <name evidence="21" type="ORF">EC973_005714</name>
</gene>
<evidence type="ECO:0000256" key="15">
    <source>
        <dbReference type="ARBA" id="ARBA00023254"/>
    </source>
</evidence>
<dbReference type="InterPro" id="IPR029052">
    <property type="entry name" value="Metallo-depent_PP-like"/>
</dbReference>
<keyword evidence="11 16" id="KW-0269">Exonuclease</keyword>
<dbReference type="PIRSF" id="PIRSF000882">
    <property type="entry name" value="DSB_repair_MRE11"/>
    <property type="match status" value="1"/>
</dbReference>
<evidence type="ECO:0000259" key="20">
    <source>
        <dbReference type="SMART" id="SM01347"/>
    </source>
</evidence>
<keyword evidence="13 16" id="KW-0464">Manganese</keyword>
<evidence type="ECO:0000256" key="5">
    <source>
        <dbReference type="ARBA" id="ARBA00022454"/>
    </source>
</evidence>
<reference evidence="21" key="1">
    <citation type="submission" date="2020-01" db="EMBL/GenBank/DDBJ databases">
        <title>Genome Sequencing of Three Apophysomyces-Like Fungal Strains Confirms a Novel Fungal Genus in the Mucoromycota with divergent Burkholderia-like Endosymbiotic Bacteria.</title>
        <authorList>
            <person name="Stajich J.E."/>
            <person name="Macias A.M."/>
            <person name="Carter-House D."/>
            <person name="Lovett B."/>
            <person name="Kasson L.R."/>
            <person name="Berry K."/>
            <person name="Grigoriev I."/>
            <person name="Chang Y."/>
            <person name="Spatafora J."/>
            <person name="Kasson M.T."/>
        </authorList>
    </citation>
    <scope>NUCLEOTIDE SEQUENCE</scope>
    <source>
        <strain evidence="21">NRRL A-21654</strain>
    </source>
</reference>
<dbReference type="GO" id="GO:0000724">
    <property type="term" value="P:double-strand break repair via homologous recombination"/>
    <property type="evidence" value="ECO:0007669"/>
    <property type="project" value="TreeGrafter"/>
</dbReference>
<dbReference type="SUPFAM" id="SSF56300">
    <property type="entry name" value="Metallo-dependent phosphatases"/>
    <property type="match status" value="1"/>
</dbReference>
<dbReference type="GO" id="GO:0008296">
    <property type="term" value="F:3'-5'-DNA exonuclease activity"/>
    <property type="evidence" value="ECO:0007669"/>
    <property type="project" value="InterPro"/>
</dbReference>
<feature type="compositionally biased region" description="Polar residues" evidence="19">
    <location>
        <begin position="543"/>
        <end position="558"/>
    </location>
</feature>
<dbReference type="AlphaFoldDB" id="A0A8H7BW11"/>
<evidence type="ECO:0000256" key="6">
    <source>
        <dbReference type="ARBA" id="ARBA00022722"/>
    </source>
</evidence>
<evidence type="ECO:0000256" key="18">
    <source>
        <dbReference type="RuleBase" id="RU003447"/>
    </source>
</evidence>
<evidence type="ECO:0000313" key="22">
    <source>
        <dbReference type="Proteomes" id="UP000605846"/>
    </source>
</evidence>
<dbReference type="SMART" id="SM01347">
    <property type="entry name" value="Mre11_DNA_bind"/>
    <property type="match status" value="1"/>
</dbReference>
<dbReference type="Pfam" id="PF04152">
    <property type="entry name" value="Mre11_DNA_bind"/>
    <property type="match status" value="1"/>
</dbReference>
<dbReference type="GO" id="GO:0042138">
    <property type="term" value="P:meiotic DNA double-strand break formation"/>
    <property type="evidence" value="ECO:0007669"/>
    <property type="project" value="TreeGrafter"/>
</dbReference>
<dbReference type="GO" id="GO:0030870">
    <property type="term" value="C:Mre11 complex"/>
    <property type="evidence" value="ECO:0007669"/>
    <property type="project" value="UniProtKB-UniRule"/>
</dbReference>
<dbReference type="InterPro" id="IPR041796">
    <property type="entry name" value="Mre11_N"/>
</dbReference>
<feature type="domain" description="Mre11 DNA-binding" evidence="20">
    <location>
        <begin position="286"/>
        <end position="456"/>
    </location>
</feature>
<evidence type="ECO:0000256" key="16">
    <source>
        <dbReference type="PIRNR" id="PIRNR000882"/>
    </source>
</evidence>
<keyword evidence="22" id="KW-1185">Reference proteome</keyword>
<keyword evidence="8 16" id="KW-0255">Endonuclease</keyword>
<dbReference type="Proteomes" id="UP000605846">
    <property type="component" value="Unassembled WGS sequence"/>
</dbReference>